<feature type="compositionally biased region" description="Low complexity" evidence="4">
    <location>
        <begin position="136"/>
        <end position="162"/>
    </location>
</feature>
<sequence length="650" mass="72603">MRALFNKGATSIRLLPDTSYQGSPNPEHFYEDEVITASARRESHSTHIPIETSYVDKAEWDAPIQGLERDIHGIKRRRSADPSSWPLAWSTGDRAPKLRRANSPTSYVNRRILSAILMVIFFIFFVVMVQLKESGSESTGTESQSSRGSATGGAASTLGDSSVTGTDRWSDAPGRWKHEVTGWGSKAWGTAQEKLNEANKKLLSSFGNLREGTAVKPAPRPEAAVVKINMKKIFNYDTPQPTLEMQLKRGVRYITSIAYGGHANQMISIARLLLLAKMTNRVAIIPTLLPTWWQGGSKDLTDYYDLDRFVAESGIPGVTWSSVKPLTDNVTEDIACWSIHEATVGHGLTFVPSMELHGMKVTPWALPPLQRGDGGFDLAFDALRIFDYDEGAKARWLDKVRTESLPQEPLADGKTIPVDQSEERYKNRKPPFDSHSSNVPIHQMLCLDNTMFVGPLGFQKPEFTDLPLEPLVPGEDLAWIEAGQHMHFNKELEGHVDAALVRLFNVKALKDVPPFITMHMRRGDFKEFLGAFIPLEAYTEALRKLRAQLQERIDDPEGYEGPGRKHFKVRPGYSAADYRVVVSTDEASDSDFVKEVKALGWLVVDHEELGTEKLGRWHNQMLDFALLARGQSFVGTPKSTYSHISSARVK</sequence>
<keyword evidence="5" id="KW-0812">Transmembrane</keyword>
<dbReference type="Proteomes" id="UP000198372">
    <property type="component" value="Unassembled WGS sequence"/>
</dbReference>
<evidence type="ECO:0000256" key="1">
    <source>
        <dbReference type="ARBA" id="ARBA00022679"/>
    </source>
</evidence>
<dbReference type="InterPro" id="IPR019378">
    <property type="entry name" value="GDP-Fuc_O-FucTrfase"/>
</dbReference>
<accession>A0A238FN89</accession>
<protein>
    <submittedName>
        <fullName evidence="6">BQ2448_7280 protein</fullName>
    </submittedName>
</protein>
<reference evidence="7" key="1">
    <citation type="submission" date="2016-09" db="EMBL/GenBank/DDBJ databases">
        <authorList>
            <person name="Jeantristanb JTB J.-T."/>
            <person name="Ricardo R."/>
        </authorList>
    </citation>
    <scope>NUCLEOTIDE SEQUENCE [LARGE SCALE GENOMIC DNA]</scope>
</reference>
<dbReference type="Pfam" id="PF10250">
    <property type="entry name" value="O-FucT"/>
    <property type="match status" value="1"/>
</dbReference>
<dbReference type="CDD" id="cd11296">
    <property type="entry name" value="O-FucT_like"/>
    <property type="match status" value="1"/>
</dbReference>
<dbReference type="GO" id="GO:0016740">
    <property type="term" value="F:transferase activity"/>
    <property type="evidence" value="ECO:0007669"/>
    <property type="project" value="UniProtKB-KW"/>
</dbReference>
<feature type="transmembrane region" description="Helical" evidence="5">
    <location>
        <begin position="112"/>
        <end position="131"/>
    </location>
</feature>
<dbReference type="OrthoDB" id="423313at2759"/>
<dbReference type="Gene3D" id="3.40.50.11350">
    <property type="match status" value="1"/>
</dbReference>
<dbReference type="STRING" id="269621.A0A238FN89"/>
<keyword evidence="5" id="KW-1133">Transmembrane helix</keyword>
<keyword evidence="3" id="KW-0119">Carbohydrate metabolism</keyword>
<evidence type="ECO:0000256" key="5">
    <source>
        <dbReference type="SAM" id="Phobius"/>
    </source>
</evidence>
<feature type="region of interest" description="Disordered" evidence="4">
    <location>
        <begin position="136"/>
        <end position="176"/>
    </location>
</feature>
<evidence type="ECO:0000256" key="2">
    <source>
        <dbReference type="ARBA" id="ARBA00023253"/>
    </source>
</evidence>
<dbReference type="EMBL" id="FMSP01000018">
    <property type="protein sequence ID" value="SCV73354.1"/>
    <property type="molecule type" value="Genomic_DNA"/>
</dbReference>
<proteinExistence type="predicted"/>
<keyword evidence="7" id="KW-1185">Reference proteome</keyword>
<evidence type="ECO:0000313" key="7">
    <source>
        <dbReference type="Proteomes" id="UP000198372"/>
    </source>
</evidence>
<feature type="region of interest" description="Disordered" evidence="4">
    <location>
        <begin position="408"/>
        <end position="434"/>
    </location>
</feature>
<name>A0A238FN89_9BASI</name>
<evidence type="ECO:0000256" key="4">
    <source>
        <dbReference type="SAM" id="MobiDB-lite"/>
    </source>
</evidence>
<keyword evidence="5" id="KW-0472">Membrane</keyword>
<keyword evidence="2" id="KW-0294">Fucose metabolism</keyword>
<keyword evidence="1" id="KW-0808">Transferase</keyword>
<gene>
    <name evidence="6" type="ORF">BQ2448_7280</name>
</gene>
<dbReference type="AlphaFoldDB" id="A0A238FN89"/>
<evidence type="ECO:0000256" key="3">
    <source>
        <dbReference type="ARBA" id="ARBA00023277"/>
    </source>
</evidence>
<evidence type="ECO:0000313" key="6">
    <source>
        <dbReference type="EMBL" id="SCV73354.1"/>
    </source>
</evidence>
<dbReference type="GO" id="GO:0006004">
    <property type="term" value="P:fucose metabolic process"/>
    <property type="evidence" value="ECO:0007669"/>
    <property type="project" value="UniProtKB-KW"/>
</dbReference>
<organism evidence="6 7">
    <name type="scientific">Microbotryum intermedium</name>
    <dbReference type="NCBI Taxonomy" id="269621"/>
    <lineage>
        <taxon>Eukaryota</taxon>
        <taxon>Fungi</taxon>
        <taxon>Dikarya</taxon>
        <taxon>Basidiomycota</taxon>
        <taxon>Pucciniomycotina</taxon>
        <taxon>Microbotryomycetes</taxon>
        <taxon>Microbotryales</taxon>
        <taxon>Microbotryaceae</taxon>
        <taxon>Microbotryum</taxon>
    </lineage>
</organism>